<reference evidence="1" key="1">
    <citation type="submission" date="2023-05" db="EMBL/GenBank/DDBJ databases">
        <authorList>
            <consortium name="ELIXIR-Norway"/>
        </authorList>
    </citation>
    <scope>NUCLEOTIDE SEQUENCE</scope>
</reference>
<reference evidence="1" key="2">
    <citation type="submission" date="2025-03" db="EMBL/GenBank/DDBJ databases">
        <authorList>
            <consortium name="ELIXIR-Norway"/>
            <consortium name="Elixir Norway"/>
        </authorList>
    </citation>
    <scope>NUCLEOTIDE SEQUENCE</scope>
</reference>
<gene>
    <name evidence="1" type="ORF">MRATA1EN22A_LOCUS16755</name>
</gene>
<evidence type="ECO:0000313" key="1">
    <source>
        <dbReference type="EMBL" id="CAN0370156.1"/>
    </source>
</evidence>
<organism evidence="1 2">
    <name type="scientific">Rangifer tarandus platyrhynchus</name>
    <name type="common">Svalbard reindeer</name>
    <dbReference type="NCBI Taxonomy" id="3082113"/>
    <lineage>
        <taxon>Eukaryota</taxon>
        <taxon>Metazoa</taxon>
        <taxon>Chordata</taxon>
        <taxon>Craniata</taxon>
        <taxon>Vertebrata</taxon>
        <taxon>Euteleostomi</taxon>
        <taxon>Mammalia</taxon>
        <taxon>Eutheria</taxon>
        <taxon>Laurasiatheria</taxon>
        <taxon>Artiodactyla</taxon>
        <taxon>Ruminantia</taxon>
        <taxon>Pecora</taxon>
        <taxon>Cervidae</taxon>
        <taxon>Odocoileinae</taxon>
        <taxon>Rangifer</taxon>
    </lineage>
</organism>
<evidence type="ECO:0000313" key="2">
    <source>
        <dbReference type="Proteomes" id="UP001162501"/>
    </source>
</evidence>
<name>A0AC59ZCA7_RANTA</name>
<proteinExistence type="predicted"/>
<protein>
    <submittedName>
        <fullName evidence="1">Uncharacterized protein</fullName>
    </submittedName>
</protein>
<accession>A0AC59ZCA7</accession>
<dbReference type="Proteomes" id="UP001162501">
    <property type="component" value="Chromosome 27"/>
</dbReference>
<dbReference type="EMBL" id="OX596111">
    <property type="protein sequence ID" value="CAN0370156.1"/>
    <property type="molecule type" value="Genomic_DNA"/>
</dbReference>
<sequence length="95" mass="10000">MIKQNSSSVATSSAWWGLALSVCGPTLGPVPAGNFKVDCSPHFPASRARSLSCPLSHKLQEPRQPVSACLAQGGHSGRPGPRSVFLPLDVPQPER</sequence>